<protein>
    <submittedName>
        <fullName evidence="5">Allophanate hydrolase 2 subunit 1</fullName>
    </submittedName>
</protein>
<dbReference type="GO" id="GO:0005524">
    <property type="term" value="F:ATP binding"/>
    <property type="evidence" value="ECO:0007669"/>
    <property type="project" value="UniProtKB-KW"/>
</dbReference>
<dbReference type="PANTHER" id="PTHR34698">
    <property type="entry name" value="5-OXOPROLINASE SUBUNIT B"/>
    <property type="match status" value="1"/>
</dbReference>
<evidence type="ECO:0000256" key="2">
    <source>
        <dbReference type="ARBA" id="ARBA00022801"/>
    </source>
</evidence>
<gene>
    <name evidence="5" type="ORF">CCC_03737</name>
</gene>
<keyword evidence="2 5" id="KW-0378">Hydrolase</keyword>
<dbReference type="Pfam" id="PF02682">
    <property type="entry name" value="CT_C_D"/>
    <property type="match status" value="1"/>
</dbReference>
<dbReference type="Gene3D" id="2.40.100.10">
    <property type="entry name" value="Cyclophilin-like"/>
    <property type="match status" value="1"/>
</dbReference>
<organism evidence="5 6">
    <name type="scientific">Paramagnetospirillum magnetotacticum MS-1</name>
    <dbReference type="NCBI Taxonomy" id="272627"/>
    <lineage>
        <taxon>Bacteria</taxon>
        <taxon>Pseudomonadati</taxon>
        <taxon>Pseudomonadota</taxon>
        <taxon>Alphaproteobacteria</taxon>
        <taxon>Rhodospirillales</taxon>
        <taxon>Magnetospirillaceae</taxon>
        <taxon>Paramagnetospirillum</taxon>
    </lineage>
</organism>
<dbReference type="Gene3D" id="3.30.1360.40">
    <property type="match status" value="1"/>
</dbReference>
<keyword evidence="6" id="KW-1185">Reference proteome</keyword>
<dbReference type="AlphaFoldDB" id="A0A0C2YFG1"/>
<dbReference type="InterPro" id="IPR029000">
    <property type="entry name" value="Cyclophilin-like_dom_sf"/>
</dbReference>
<dbReference type="SUPFAM" id="SSF160467">
    <property type="entry name" value="PH0987 N-terminal domain-like"/>
    <property type="match status" value="1"/>
</dbReference>
<keyword evidence="1" id="KW-0547">Nucleotide-binding</keyword>
<dbReference type="GO" id="GO:0016787">
    <property type="term" value="F:hydrolase activity"/>
    <property type="evidence" value="ECO:0007669"/>
    <property type="project" value="UniProtKB-KW"/>
</dbReference>
<dbReference type="InterPro" id="IPR003833">
    <property type="entry name" value="CT_C_D"/>
</dbReference>
<keyword evidence="3" id="KW-0067">ATP-binding</keyword>
<evidence type="ECO:0000313" key="5">
    <source>
        <dbReference type="EMBL" id="KIL98454.1"/>
    </source>
</evidence>
<evidence type="ECO:0000256" key="1">
    <source>
        <dbReference type="ARBA" id="ARBA00022741"/>
    </source>
</evidence>
<name>A0A0C2YFG1_PARME</name>
<dbReference type="InterPro" id="IPR010016">
    <property type="entry name" value="PxpB"/>
</dbReference>
<evidence type="ECO:0000259" key="4">
    <source>
        <dbReference type="SMART" id="SM00796"/>
    </source>
</evidence>
<evidence type="ECO:0000256" key="3">
    <source>
        <dbReference type="ARBA" id="ARBA00022840"/>
    </source>
</evidence>
<dbReference type="EMBL" id="JXSL01000028">
    <property type="protein sequence ID" value="KIL98454.1"/>
    <property type="molecule type" value="Genomic_DNA"/>
</dbReference>
<dbReference type="SMART" id="SM00796">
    <property type="entry name" value="AHS1"/>
    <property type="match status" value="1"/>
</dbReference>
<accession>A0A0C2YFG1</accession>
<feature type="domain" description="Carboxyltransferase" evidence="4">
    <location>
        <begin position="8"/>
        <end position="213"/>
    </location>
</feature>
<dbReference type="NCBIfam" id="TIGR00370">
    <property type="entry name" value="5-oxoprolinase subunit PxpB"/>
    <property type="match status" value="1"/>
</dbReference>
<proteinExistence type="predicted"/>
<dbReference type="PANTHER" id="PTHR34698:SF2">
    <property type="entry name" value="5-OXOPROLINASE SUBUNIT B"/>
    <property type="match status" value="1"/>
</dbReference>
<dbReference type="SUPFAM" id="SSF50891">
    <property type="entry name" value="Cyclophilin-like"/>
    <property type="match status" value="1"/>
</dbReference>
<comment type="caution">
    <text evidence="5">The sequence shown here is derived from an EMBL/GenBank/DDBJ whole genome shotgun (WGS) entry which is preliminary data.</text>
</comment>
<sequence length="244" mass="26119">MAMTKDAIRITDLGDTAFNVEFGDAIDPVTNAKVTALAGAVRLARQGGGLAGLVETIPTFRSLMIQYDPLAADRAGLEAEILALARANAEAPTAKGRSWVIPACYDADLGEDLDQLGQRAGLSRDQMIGLHTGTEFTVHMLGFMPGFAYMGGLPEALRQPRRASPRLKVPPGSVAVAESLCAVYPWESPGGWHLIGQTPVRFFDNTRSPPALLAAGDRVRFRAMDRAEFEAARKDPSPLMPEGS</sequence>
<dbReference type="STRING" id="272627.CCC_03737"/>
<evidence type="ECO:0000313" key="6">
    <source>
        <dbReference type="Proteomes" id="UP000031971"/>
    </source>
</evidence>
<reference evidence="5 6" key="1">
    <citation type="submission" date="2015-01" db="EMBL/GenBank/DDBJ databases">
        <title>Genome Sequence of Magnetospirillum magnetotacticum Strain MS-1.</title>
        <authorList>
            <person name="Marinov G.K."/>
            <person name="Smalley M.D."/>
            <person name="DeSalvo G."/>
        </authorList>
    </citation>
    <scope>NUCLEOTIDE SEQUENCE [LARGE SCALE GENOMIC DNA]</scope>
    <source>
        <strain evidence="5 6">MS-1</strain>
    </source>
</reference>
<dbReference type="Proteomes" id="UP000031971">
    <property type="component" value="Unassembled WGS sequence"/>
</dbReference>
<dbReference type="OrthoDB" id="9778567at2"/>